<evidence type="ECO:0000313" key="2">
    <source>
        <dbReference type="Proteomes" id="UP001060085"/>
    </source>
</evidence>
<protein>
    <submittedName>
        <fullName evidence="1">Uncharacterized protein</fullName>
    </submittedName>
</protein>
<keyword evidence="2" id="KW-1185">Reference proteome</keyword>
<dbReference type="Proteomes" id="UP001060085">
    <property type="component" value="Linkage Group LG08"/>
</dbReference>
<dbReference type="EMBL" id="CM044708">
    <property type="protein sequence ID" value="KAI5649968.1"/>
    <property type="molecule type" value="Genomic_DNA"/>
</dbReference>
<name>A0ACB9ZQV3_CATRO</name>
<proteinExistence type="predicted"/>
<accession>A0ACB9ZQV3</accession>
<comment type="caution">
    <text evidence="1">The sequence shown here is derived from an EMBL/GenBank/DDBJ whole genome shotgun (WGS) entry which is preliminary data.</text>
</comment>
<sequence length="113" mass="13335">MKDGLLHAQQALKGLEQQLSCLVKDVNDLKREEEAYYEQSNRRHLGVPRNDVRNGGNYVNIRGQYWWDYKCENGRRMGAQLIKTWSLVKQSLRNKFGLKTMKDKYKVKQTENS</sequence>
<gene>
    <name evidence="1" type="ORF">M9H77_35973</name>
</gene>
<evidence type="ECO:0000313" key="1">
    <source>
        <dbReference type="EMBL" id="KAI5649968.1"/>
    </source>
</evidence>
<reference evidence="2" key="1">
    <citation type="journal article" date="2023" name="Nat. Plants">
        <title>Single-cell RNA sequencing provides a high-resolution roadmap for understanding the multicellular compartmentation of specialized metabolism.</title>
        <authorList>
            <person name="Sun S."/>
            <person name="Shen X."/>
            <person name="Li Y."/>
            <person name="Li Y."/>
            <person name="Wang S."/>
            <person name="Li R."/>
            <person name="Zhang H."/>
            <person name="Shen G."/>
            <person name="Guo B."/>
            <person name="Wei J."/>
            <person name="Xu J."/>
            <person name="St-Pierre B."/>
            <person name="Chen S."/>
            <person name="Sun C."/>
        </authorList>
    </citation>
    <scope>NUCLEOTIDE SEQUENCE [LARGE SCALE GENOMIC DNA]</scope>
</reference>
<organism evidence="1 2">
    <name type="scientific">Catharanthus roseus</name>
    <name type="common">Madagascar periwinkle</name>
    <name type="synonym">Vinca rosea</name>
    <dbReference type="NCBI Taxonomy" id="4058"/>
    <lineage>
        <taxon>Eukaryota</taxon>
        <taxon>Viridiplantae</taxon>
        <taxon>Streptophyta</taxon>
        <taxon>Embryophyta</taxon>
        <taxon>Tracheophyta</taxon>
        <taxon>Spermatophyta</taxon>
        <taxon>Magnoliopsida</taxon>
        <taxon>eudicotyledons</taxon>
        <taxon>Gunneridae</taxon>
        <taxon>Pentapetalae</taxon>
        <taxon>asterids</taxon>
        <taxon>lamiids</taxon>
        <taxon>Gentianales</taxon>
        <taxon>Apocynaceae</taxon>
        <taxon>Rauvolfioideae</taxon>
        <taxon>Vinceae</taxon>
        <taxon>Catharanthinae</taxon>
        <taxon>Catharanthus</taxon>
    </lineage>
</organism>